<accession>A0A813KBP3</accession>
<evidence type="ECO:0000313" key="3">
    <source>
        <dbReference type="Proteomes" id="UP000626109"/>
    </source>
</evidence>
<gene>
    <name evidence="2" type="ORF">PGLA2088_LOCUS29579</name>
</gene>
<dbReference type="Proteomes" id="UP000626109">
    <property type="component" value="Unassembled WGS sequence"/>
</dbReference>
<comment type="caution">
    <text evidence="2">The sequence shown here is derived from an EMBL/GenBank/DDBJ whole genome shotgun (WGS) entry which is preliminary data.</text>
</comment>
<reference evidence="2" key="1">
    <citation type="submission" date="2021-02" db="EMBL/GenBank/DDBJ databases">
        <authorList>
            <person name="Dougan E. K."/>
            <person name="Rhodes N."/>
            <person name="Thang M."/>
            <person name="Chan C."/>
        </authorList>
    </citation>
    <scope>NUCLEOTIDE SEQUENCE</scope>
</reference>
<organism evidence="2 3">
    <name type="scientific">Polarella glacialis</name>
    <name type="common">Dinoflagellate</name>
    <dbReference type="NCBI Taxonomy" id="89957"/>
    <lineage>
        <taxon>Eukaryota</taxon>
        <taxon>Sar</taxon>
        <taxon>Alveolata</taxon>
        <taxon>Dinophyceae</taxon>
        <taxon>Suessiales</taxon>
        <taxon>Suessiaceae</taxon>
        <taxon>Polarella</taxon>
    </lineage>
</organism>
<dbReference type="AlphaFoldDB" id="A0A813KBP3"/>
<dbReference type="EMBL" id="CAJNNW010028384">
    <property type="protein sequence ID" value="CAE8695854.1"/>
    <property type="molecule type" value="Genomic_DNA"/>
</dbReference>
<name>A0A813KBP3_POLGL</name>
<evidence type="ECO:0000259" key="1">
    <source>
        <dbReference type="Pfam" id="PF14295"/>
    </source>
</evidence>
<evidence type="ECO:0000313" key="2">
    <source>
        <dbReference type="EMBL" id="CAE8695854.1"/>
    </source>
</evidence>
<protein>
    <recommendedName>
        <fullName evidence="1">Apple domain-containing protein</fullName>
    </recommendedName>
</protein>
<feature type="domain" description="Apple" evidence="1">
    <location>
        <begin position="711"/>
        <end position="752"/>
    </location>
</feature>
<dbReference type="InterPro" id="IPR003609">
    <property type="entry name" value="Pan_app"/>
</dbReference>
<sequence length="844" mass="91391">MPFNDFVQNIPSNTAPVWKPFCSNTPMGQALQGKALQFARSAACVAPRCNATGLLASSPNEMVTDADCEHAYAVLDTFLGYGLTSWVNLAELEGAAGWGITDMDVCDKQQSYTNTVLPSWQQIVQAGVDGSCPACKSCDFGCYNELGPMKNALQTDFIIGVKPVLMAHTRTIAFLKYQQRVALDVSIDTVANRVVFNTGLPPDPPPPKESFADALISILVEGMFSFGETASGSWNYMFPGGKGAVNDGIAAVIRLVEKVIIPIIKTAMEAGAGPGDWTAGPLSPLFSTTGQVEFAADSMRSWFFQVFDNLCSELRSQTSQVVQSQWAREQISEGHVNFETALDSTGLDGDRNDQALGKQGICVPTNCGKDPSSTCLNRSVNVFQIVEAANEYGLYKALLPVRYRVCAENQRICENYSPLEEYYQSAHCFYCLSNDYGRCPPPNTCWSTRLAGTTLLFTPVPGSVSQLSLGHAANQSDDTSALLQVRSCTATGGCKERRSSTKTAEEGAHGELSSMGCSQGCHYGSTGEASVCSEFRKFTTQTNEEYYPNTYSGWLCGWEADNVHDQYMPDPTLLKIIDNLVQIFTADNGQFDPKQPMFDTLGALVATQIQNPVRKGVVDYLGWHFDILRLPSQWSLEDKWTKEMIFANSRDDCGLSYGGWQTSTPRGAKNGMRSVSSCSGTAQGMALARMQGYGVTKQGYDVQSGVRSPSAPDGLDDMTLRTCAQACDDHEDCQVWSFGQDPDLQGGKNCWLYSSTSGRVDRNPLRTIGGFLNYCQCQNPNSGYNCFACWSAIGGGCCASDSQCKIGGTNAGEQDKPSGSSSSYYGPLKSIFLMVEDGVCGPPS</sequence>
<dbReference type="Gene3D" id="3.50.4.10">
    <property type="entry name" value="Hepatocyte Growth Factor"/>
    <property type="match status" value="1"/>
</dbReference>
<dbReference type="Pfam" id="PF14295">
    <property type="entry name" value="PAN_4"/>
    <property type="match status" value="1"/>
</dbReference>
<proteinExistence type="predicted"/>